<accession>A0ABN9VE18</accession>
<keyword evidence="1" id="KW-0472">Membrane</keyword>
<dbReference type="EMBL" id="CAUYUJ010016941">
    <property type="protein sequence ID" value="CAK0870246.1"/>
    <property type="molecule type" value="Genomic_DNA"/>
</dbReference>
<reference evidence="2" key="1">
    <citation type="submission" date="2023-10" db="EMBL/GenBank/DDBJ databases">
        <authorList>
            <person name="Chen Y."/>
            <person name="Shah S."/>
            <person name="Dougan E. K."/>
            <person name="Thang M."/>
            <person name="Chan C."/>
        </authorList>
    </citation>
    <scope>NUCLEOTIDE SEQUENCE [LARGE SCALE GENOMIC DNA]</scope>
</reference>
<evidence type="ECO:0000313" key="3">
    <source>
        <dbReference type="Proteomes" id="UP001189429"/>
    </source>
</evidence>
<protein>
    <submittedName>
        <fullName evidence="2">Uncharacterized protein</fullName>
    </submittedName>
</protein>
<keyword evidence="3" id="KW-1185">Reference proteome</keyword>
<comment type="caution">
    <text evidence="2">The sequence shown here is derived from an EMBL/GenBank/DDBJ whole genome shotgun (WGS) entry which is preliminary data.</text>
</comment>
<gene>
    <name evidence="2" type="ORF">PCOR1329_LOCUS56400</name>
</gene>
<evidence type="ECO:0000313" key="2">
    <source>
        <dbReference type="EMBL" id="CAK0870246.1"/>
    </source>
</evidence>
<keyword evidence="1" id="KW-1133">Transmembrane helix</keyword>
<proteinExistence type="predicted"/>
<name>A0ABN9VE18_9DINO</name>
<evidence type="ECO:0000256" key="1">
    <source>
        <dbReference type="SAM" id="Phobius"/>
    </source>
</evidence>
<organism evidence="2 3">
    <name type="scientific">Prorocentrum cordatum</name>
    <dbReference type="NCBI Taxonomy" id="2364126"/>
    <lineage>
        <taxon>Eukaryota</taxon>
        <taxon>Sar</taxon>
        <taxon>Alveolata</taxon>
        <taxon>Dinophyceae</taxon>
        <taxon>Prorocentrales</taxon>
        <taxon>Prorocentraceae</taxon>
        <taxon>Prorocentrum</taxon>
    </lineage>
</organism>
<dbReference type="Proteomes" id="UP001189429">
    <property type="component" value="Unassembled WGS sequence"/>
</dbReference>
<keyword evidence="1" id="KW-0812">Transmembrane</keyword>
<sequence length="252" mass="28169">MACTVYYGKRENLEESVEENEGLSADAGGTTWQESEDAQHEMIEEVRSEKDVFGGAQMELEGIDIDVNGIMHEPAQEKYGVKPNQITIPNERWPGDAIPDGDAALFLQRYVVLVSHVALIMILDLVAAWFLIEMLAFEVPPQRKAAPREPAEGLADGLDMNQRYEKDVTQSELEGFVNPTMLEKHQLADMLYDKLVSMAREGAETPHAGLEDWASDILDSALQAWEDIGVVDRTDDVRLVIDVDGLRRLRGQ</sequence>
<feature type="non-terminal residue" evidence="2">
    <location>
        <position position="252"/>
    </location>
</feature>
<feature type="transmembrane region" description="Helical" evidence="1">
    <location>
        <begin position="110"/>
        <end position="132"/>
    </location>
</feature>